<evidence type="ECO:0000313" key="1">
    <source>
        <dbReference type="EMBL" id="KAK9814594.1"/>
    </source>
</evidence>
<keyword evidence="2" id="KW-1185">Reference proteome</keyword>
<name>A0AAW1Q2M7_9CHLO</name>
<comment type="caution">
    <text evidence="1">The sequence shown here is derived from an EMBL/GenBank/DDBJ whole genome shotgun (WGS) entry which is preliminary data.</text>
</comment>
<reference evidence="1 2" key="1">
    <citation type="journal article" date="2024" name="Nat. Commun.">
        <title>Phylogenomics reveals the evolutionary origins of lichenization in chlorophyte algae.</title>
        <authorList>
            <person name="Puginier C."/>
            <person name="Libourel C."/>
            <person name="Otte J."/>
            <person name="Skaloud P."/>
            <person name="Haon M."/>
            <person name="Grisel S."/>
            <person name="Petersen M."/>
            <person name="Berrin J.G."/>
            <person name="Delaux P.M."/>
            <person name="Dal Grande F."/>
            <person name="Keller J."/>
        </authorList>
    </citation>
    <scope>NUCLEOTIDE SEQUENCE [LARGE SCALE GENOMIC DNA]</scope>
    <source>
        <strain evidence="1 2">SAG 2043</strain>
    </source>
</reference>
<dbReference type="Proteomes" id="UP001489004">
    <property type="component" value="Unassembled WGS sequence"/>
</dbReference>
<sequence length="94" mass="10556">MAEDRHLEGPVTGGDVMHRFSASWTPRKAALSQRTLEVLATDESQASVLHEKNAAAALADLLRLLAQEVDVHMAPFRRWMYEWQALMQRNAPAS</sequence>
<gene>
    <name evidence="1" type="ORF">WJX72_008390</name>
</gene>
<protein>
    <submittedName>
        <fullName evidence="1">Uncharacterized protein</fullName>
    </submittedName>
</protein>
<organism evidence="1 2">
    <name type="scientific">[Myrmecia] bisecta</name>
    <dbReference type="NCBI Taxonomy" id="41462"/>
    <lineage>
        <taxon>Eukaryota</taxon>
        <taxon>Viridiplantae</taxon>
        <taxon>Chlorophyta</taxon>
        <taxon>core chlorophytes</taxon>
        <taxon>Trebouxiophyceae</taxon>
        <taxon>Trebouxiales</taxon>
        <taxon>Trebouxiaceae</taxon>
        <taxon>Myrmecia</taxon>
    </lineage>
</organism>
<accession>A0AAW1Q2M7</accession>
<dbReference type="AlphaFoldDB" id="A0AAW1Q2M7"/>
<evidence type="ECO:0000313" key="2">
    <source>
        <dbReference type="Proteomes" id="UP001489004"/>
    </source>
</evidence>
<proteinExistence type="predicted"/>
<dbReference type="EMBL" id="JALJOR010000007">
    <property type="protein sequence ID" value="KAK9814594.1"/>
    <property type="molecule type" value="Genomic_DNA"/>
</dbReference>